<evidence type="ECO:0000256" key="13">
    <source>
        <dbReference type="SAM" id="MobiDB-lite"/>
    </source>
</evidence>
<dbReference type="PIRSF" id="PIRSF036392">
    <property type="entry name" value="RR_ARR_type-B"/>
    <property type="match status" value="1"/>
</dbReference>
<evidence type="ECO:0000256" key="12">
    <source>
        <dbReference type="PROSITE-ProRule" id="PRU00169"/>
    </source>
</evidence>
<evidence type="ECO:0000256" key="6">
    <source>
        <dbReference type="ARBA" id="ARBA00023015"/>
    </source>
</evidence>
<dbReference type="PROSITE" id="PS50110">
    <property type="entry name" value="RESPONSE_REGULATORY"/>
    <property type="match status" value="1"/>
</dbReference>
<dbReference type="InterPro" id="IPR017053">
    <property type="entry name" value="Response_reg_B-typ_pln"/>
</dbReference>
<feature type="region of interest" description="Disordered" evidence="13">
    <location>
        <begin position="560"/>
        <end position="588"/>
    </location>
</feature>
<evidence type="ECO:0000256" key="9">
    <source>
        <dbReference type="ARBA" id="ARBA00023163"/>
    </source>
</evidence>
<dbReference type="PANTHER" id="PTHR43874">
    <property type="entry name" value="TWO-COMPONENT RESPONSE REGULATOR"/>
    <property type="match status" value="1"/>
</dbReference>
<dbReference type="Pfam" id="PF00249">
    <property type="entry name" value="Myb_DNA-binding"/>
    <property type="match status" value="1"/>
</dbReference>
<dbReference type="PANTHER" id="PTHR43874:SF67">
    <property type="entry name" value="TWO-COMPONENT RESPONSE REGULATOR ARR2"/>
    <property type="match status" value="1"/>
</dbReference>
<organism evidence="16 17">
    <name type="scientific">Punica granatum</name>
    <name type="common">Pomegranate</name>
    <dbReference type="NCBI Taxonomy" id="22663"/>
    <lineage>
        <taxon>Eukaryota</taxon>
        <taxon>Viridiplantae</taxon>
        <taxon>Streptophyta</taxon>
        <taxon>Embryophyta</taxon>
        <taxon>Tracheophyta</taxon>
        <taxon>Spermatophyta</taxon>
        <taxon>Magnoliopsida</taxon>
        <taxon>eudicotyledons</taxon>
        <taxon>Gunneridae</taxon>
        <taxon>Pentapetalae</taxon>
        <taxon>rosids</taxon>
        <taxon>malvids</taxon>
        <taxon>Myrtales</taxon>
        <taxon>Lythraceae</taxon>
        <taxon>Punica</taxon>
    </lineage>
</organism>
<keyword evidence="4" id="KW-0932">Cytokinin signaling pathway</keyword>
<feature type="region of interest" description="Disordered" evidence="13">
    <location>
        <begin position="460"/>
        <end position="488"/>
    </location>
</feature>
<dbReference type="GO" id="GO:0000160">
    <property type="term" value="P:phosphorelay signal transduction system"/>
    <property type="evidence" value="ECO:0007669"/>
    <property type="project" value="UniProtKB-KW"/>
</dbReference>
<dbReference type="InterPro" id="IPR006447">
    <property type="entry name" value="Myb_dom_plants"/>
</dbReference>
<dbReference type="OrthoDB" id="60033at2759"/>
<dbReference type="Proteomes" id="UP000197138">
    <property type="component" value="Unassembled WGS sequence"/>
</dbReference>
<keyword evidence="5 11" id="KW-0902">Two-component regulatory system</keyword>
<evidence type="ECO:0000256" key="7">
    <source>
        <dbReference type="ARBA" id="ARBA00023125"/>
    </source>
</evidence>
<dbReference type="FunFam" id="1.10.10.60:FF:000007">
    <property type="entry name" value="Two-component response regulator"/>
    <property type="match status" value="1"/>
</dbReference>
<dbReference type="FunFam" id="3.40.50.2300:FF:000408">
    <property type="entry name" value="Two-component response regulator"/>
    <property type="match status" value="1"/>
</dbReference>
<dbReference type="RefSeq" id="XP_031377160.1">
    <property type="nucleotide sequence ID" value="XM_031521300.1"/>
</dbReference>
<feature type="domain" description="HTH myb-type" evidence="15">
    <location>
        <begin position="201"/>
        <end position="258"/>
    </location>
</feature>
<evidence type="ECO:0000256" key="10">
    <source>
        <dbReference type="ARBA" id="ARBA00023242"/>
    </source>
</evidence>
<dbReference type="InterPro" id="IPR045279">
    <property type="entry name" value="ARR-like"/>
</dbReference>
<evidence type="ECO:0000313" key="18">
    <source>
        <dbReference type="Proteomes" id="UP000515151"/>
    </source>
</evidence>
<keyword evidence="6 11" id="KW-0805">Transcription regulation</keyword>
<dbReference type="PROSITE" id="PS51294">
    <property type="entry name" value="HTH_MYB"/>
    <property type="match status" value="1"/>
</dbReference>
<keyword evidence="9 11" id="KW-0804">Transcription</keyword>
<evidence type="ECO:0000256" key="5">
    <source>
        <dbReference type="ARBA" id="ARBA00023012"/>
    </source>
</evidence>
<comment type="similarity">
    <text evidence="2">Belongs to the ARR family. Type-B subfamily.</text>
</comment>
<dbReference type="Gene3D" id="3.40.50.2300">
    <property type="match status" value="1"/>
</dbReference>
<name>A0A218WFZ9_PUNGR</name>
<evidence type="ECO:0000256" key="2">
    <source>
        <dbReference type="ARBA" id="ARBA00006015"/>
    </source>
</evidence>
<feature type="region of interest" description="Disordered" evidence="13">
    <location>
        <begin position="143"/>
        <end position="197"/>
    </location>
</feature>
<feature type="compositionally biased region" description="Low complexity" evidence="13">
    <location>
        <begin position="349"/>
        <end position="362"/>
    </location>
</feature>
<feature type="domain" description="Response regulatory" evidence="14">
    <location>
        <begin position="21"/>
        <end position="136"/>
    </location>
</feature>
<dbReference type="SMR" id="A0A218WFZ9"/>
<keyword evidence="3 12" id="KW-0597">Phosphoprotein</keyword>
<dbReference type="GeneID" id="116192690"/>
<dbReference type="InterPro" id="IPR001005">
    <property type="entry name" value="SANT/Myb"/>
</dbReference>
<keyword evidence="8 11" id="KW-0010">Activator</keyword>
<dbReference type="GO" id="GO:0005634">
    <property type="term" value="C:nucleus"/>
    <property type="evidence" value="ECO:0007669"/>
    <property type="project" value="UniProtKB-SubCell"/>
</dbReference>
<feature type="region of interest" description="Disordered" evidence="13">
    <location>
        <begin position="435"/>
        <end position="454"/>
    </location>
</feature>
<dbReference type="GO" id="GO:0003677">
    <property type="term" value="F:DNA binding"/>
    <property type="evidence" value="ECO:0007669"/>
    <property type="project" value="UniProtKB-KW"/>
</dbReference>
<protein>
    <recommendedName>
        <fullName evidence="11">Two-component response regulator</fullName>
    </recommendedName>
</protein>
<evidence type="ECO:0000313" key="17">
    <source>
        <dbReference type="Proteomes" id="UP000197138"/>
    </source>
</evidence>
<evidence type="ECO:0000313" key="16">
    <source>
        <dbReference type="EMBL" id="OWM71151.1"/>
    </source>
</evidence>
<dbReference type="GO" id="GO:0009736">
    <property type="term" value="P:cytokinin-activated signaling pathway"/>
    <property type="evidence" value="ECO:0007669"/>
    <property type="project" value="UniProtKB-KW"/>
</dbReference>
<dbReference type="InterPro" id="IPR011006">
    <property type="entry name" value="CheY-like_superfamily"/>
</dbReference>
<evidence type="ECO:0000256" key="1">
    <source>
        <dbReference type="ARBA" id="ARBA00004123"/>
    </source>
</evidence>
<dbReference type="EMBL" id="MTKT01004486">
    <property type="protein sequence ID" value="OWM71151.1"/>
    <property type="molecule type" value="Genomic_DNA"/>
</dbReference>
<evidence type="ECO:0000256" key="4">
    <source>
        <dbReference type="ARBA" id="ARBA00022864"/>
    </source>
</evidence>
<reference evidence="17" key="1">
    <citation type="journal article" date="2017" name="Plant J.">
        <title>The pomegranate (Punica granatum L.) genome and the genomics of punicalagin biosynthesis.</title>
        <authorList>
            <person name="Qin G."/>
            <person name="Xu C."/>
            <person name="Ming R."/>
            <person name="Tang H."/>
            <person name="Guyot R."/>
            <person name="Kramer E.M."/>
            <person name="Hu Y."/>
            <person name="Yi X."/>
            <person name="Qi Y."/>
            <person name="Xu X."/>
            <person name="Gao Z."/>
            <person name="Pan H."/>
            <person name="Jian J."/>
            <person name="Tian Y."/>
            <person name="Yue Z."/>
            <person name="Xu Y."/>
        </authorList>
    </citation>
    <scope>NUCLEOTIDE SEQUENCE [LARGE SCALE GENOMIC DNA]</scope>
    <source>
        <strain evidence="17">cv. Dabenzi</strain>
    </source>
</reference>
<dbReference type="NCBIfam" id="TIGR01557">
    <property type="entry name" value="myb_SHAQKYF"/>
    <property type="match status" value="1"/>
</dbReference>
<dbReference type="InterPro" id="IPR017930">
    <property type="entry name" value="Myb_dom"/>
</dbReference>
<comment type="subcellular location">
    <subcellularLocation>
        <location evidence="1 11">Nucleus</location>
    </subcellularLocation>
</comment>
<keyword evidence="10 11" id="KW-0539">Nucleus</keyword>
<keyword evidence="7 11" id="KW-0238">DNA-binding</keyword>
<feature type="region of interest" description="Disordered" evidence="13">
    <location>
        <begin position="341"/>
        <end position="362"/>
    </location>
</feature>
<evidence type="ECO:0000256" key="11">
    <source>
        <dbReference type="PIRNR" id="PIRNR036392"/>
    </source>
</evidence>
<reference evidence="18" key="3">
    <citation type="journal article" date="2020" name="Plant Biotechnol. J.">
        <title>The pomegranate (Punica granatum L.) draft genome dissects genetic divergence between soft- and hard-seeded cultivars.</title>
        <authorList>
            <person name="Luo X."/>
            <person name="Li H."/>
            <person name="Wu Z."/>
            <person name="Yao W."/>
            <person name="Zhao P."/>
            <person name="Cao D."/>
            <person name="Yu H."/>
            <person name="Li K."/>
            <person name="Poudel K."/>
            <person name="Zhao D."/>
            <person name="Zhang F."/>
            <person name="Xia X."/>
            <person name="Chen L."/>
            <person name="Wang Q."/>
            <person name="Jing D."/>
            <person name="Cao S."/>
        </authorList>
    </citation>
    <scope>NUCLEOTIDE SEQUENCE [LARGE SCALE GENOMIC DNA]</scope>
</reference>
<evidence type="ECO:0000313" key="19">
    <source>
        <dbReference type="RefSeq" id="XP_031377160.1"/>
    </source>
</evidence>
<proteinExistence type="inferred from homology"/>
<dbReference type="Gene3D" id="1.10.10.60">
    <property type="entry name" value="Homeodomain-like"/>
    <property type="match status" value="1"/>
</dbReference>
<gene>
    <name evidence="19" type="primary">LOC116192690</name>
    <name evidence="16" type="ORF">CDL15_Pgr011278</name>
</gene>
<keyword evidence="18" id="KW-1185">Reference proteome</keyword>
<feature type="modified residue" description="4-aspartylphosphate" evidence="12">
    <location>
        <position position="72"/>
    </location>
</feature>
<dbReference type="SMART" id="SM00448">
    <property type="entry name" value="REC"/>
    <property type="match status" value="1"/>
</dbReference>
<reference evidence="16" key="2">
    <citation type="submission" date="2017-06" db="EMBL/GenBank/DDBJ databases">
        <title>The pomegranate genome and the genomics of punicalagin biosynthesis.</title>
        <authorList>
            <person name="Xu C."/>
        </authorList>
    </citation>
    <scope>NUCLEOTIDE SEQUENCE [LARGE SCALE GENOMIC DNA]</scope>
    <source>
        <tissue evidence="16">Fresh leaf</tissue>
    </source>
</reference>
<dbReference type="InterPro" id="IPR001789">
    <property type="entry name" value="Sig_transdc_resp-reg_receiver"/>
</dbReference>
<feature type="compositionally biased region" description="Basic and acidic residues" evidence="13">
    <location>
        <begin position="155"/>
        <end position="164"/>
    </location>
</feature>
<sequence length="654" mass="71272">MSTSTWKSGESVSEQFPAGLRVLVVDDDPTCLKIVEKMLKTCNYEVTTCNRAEKALALLQAHRNGFDIVISDVHMPDMDGFKLLERIGLEMDLPVIMMSADDGKQVVMKGVTHGACDYLIKPIRIEELKNIWQHVVRKRKNEWKELEQSTSIEDGVDRAHKQSEDADYSSSANEGGNWKSSKRRKDEEDELEERDDTSTLKKPRVVWSVELHQQFVAAVNQLGIDKAVPKKILELMNVPGLTRENVASHLQKYRLYLRRLSGVSQHQGGVSNSFMGTQDATFSPISSLTGLDLQTLAVTGQLPPQSLATLQAVGFARPSPKSGLSIPMIDQRNLFSFDNSKFKFGEGQGQQQQQQPNLGNNKQLNLLHGIPTTMEPKQLANLHQSLENISNMQVPVSQGNSILMHRGTARLPPNVGQPVTSNGLPGGLLPRNGHAENGRGAGGYTNPVPQTTSSAALTFPLNHGTELPGTNSFPPLGSPPGIQSLTHKGQFPQDITVNSEIKGSTAGGFIPGYYVLNDLQQLRSHDWELQNVGLNFDSPQSASSLPGSLESASSSLYVQQGISRSGPLRNSSSGGSKPSFPVEGTHNQNLGSIVNSSVRIKSENVVDAGCPSTLYPEHFGQEDLMSALLKQQEGIGPGNPDFDFDGYNIDNIPV</sequence>
<evidence type="ECO:0000259" key="15">
    <source>
        <dbReference type="PROSITE" id="PS51294"/>
    </source>
</evidence>
<dbReference type="Proteomes" id="UP000515151">
    <property type="component" value="Chromosome 1"/>
</dbReference>
<feature type="compositionally biased region" description="Polar residues" evidence="13">
    <location>
        <begin position="560"/>
        <end position="576"/>
    </location>
</feature>
<evidence type="ECO:0000256" key="8">
    <source>
        <dbReference type="ARBA" id="ARBA00023159"/>
    </source>
</evidence>
<dbReference type="SUPFAM" id="SSF52172">
    <property type="entry name" value="CheY-like"/>
    <property type="match status" value="1"/>
</dbReference>
<dbReference type="InterPro" id="IPR009057">
    <property type="entry name" value="Homeodomain-like_sf"/>
</dbReference>
<reference evidence="19" key="4">
    <citation type="submission" date="2025-04" db="UniProtKB">
        <authorList>
            <consortium name="RefSeq"/>
        </authorList>
    </citation>
    <scope>IDENTIFICATION</scope>
    <source>
        <tissue evidence="19">Leaf</tissue>
    </source>
</reference>
<evidence type="ECO:0000259" key="14">
    <source>
        <dbReference type="PROSITE" id="PS50110"/>
    </source>
</evidence>
<dbReference type="CDD" id="cd17584">
    <property type="entry name" value="REC_typeB_ARR-like"/>
    <property type="match status" value="1"/>
</dbReference>
<dbReference type="GO" id="GO:0003700">
    <property type="term" value="F:DNA-binding transcription factor activity"/>
    <property type="evidence" value="ECO:0007669"/>
    <property type="project" value="UniProtKB-UniRule"/>
</dbReference>
<accession>A0A218WFZ9</accession>
<comment type="function">
    <text evidence="11">Transcriptional activator that binds specific DNA sequence.</text>
</comment>
<dbReference type="AlphaFoldDB" id="A0A218WFZ9"/>
<dbReference type="Pfam" id="PF00072">
    <property type="entry name" value="Response_reg"/>
    <property type="match status" value="1"/>
</dbReference>
<dbReference type="SUPFAM" id="SSF46689">
    <property type="entry name" value="Homeodomain-like"/>
    <property type="match status" value="1"/>
</dbReference>
<evidence type="ECO:0000256" key="3">
    <source>
        <dbReference type="ARBA" id="ARBA00022553"/>
    </source>
</evidence>